<accession>A0ABP1C7K0</accession>
<evidence type="ECO:0000313" key="3">
    <source>
        <dbReference type="Proteomes" id="UP001497493"/>
    </source>
</evidence>
<dbReference type="EMBL" id="OZ026884">
    <property type="protein sequence ID" value="CAL1240231.1"/>
    <property type="molecule type" value="Genomic_DNA"/>
</dbReference>
<dbReference type="InterPro" id="IPR002925">
    <property type="entry name" value="Dienelactn_hydro"/>
</dbReference>
<keyword evidence="2" id="KW-0378">Hydrolase</keyword>
<name>A0ABP1C7K0_9GAMM</name>
<dbReference type="SUPFAM" id="SSF53474">
    <property type="entry name" value="alpha/beta-Hydrolases"/>
    <property type="match status" value="1"/>
</dbReference>
<dbReference type="PANTHER" id="PTHR22946">
    <property type="entry name" value="DIENELACTONE HYDROLASE DOMAIN-CONTAINING PROTEIN-RELATED"/>
    <property type="match status" value="1"/>
</dbReference>
<proteinExistence type="predicted"/>
<dbReference type="Proteomes" id="UP001497493">
    <property type="component" value="Chromosome"/>
</dbReference>
<feature type="domain" description="Dienelactone hydrolase" evidence="1">
    <location>
        <begin position="27"/>
        <end position="237"/>
    </location>
</feature>
<reference evidence="2 3" key="1">
    <citation type="submission" date="2024-04" db="EMBL/GenBank/DDBJ databases">
        <authorList>
            <person name="Cremers G."/>
        </authorList>
    </citation>
    <scope>NUCLEOTIDE SEQUENCE [LARGE SCALE GENOMIC DNA]</scope>
    <source>
        <strain evidence="2">MeCH1-AG</strain>
    </source>
</reference>
<evidence type="ECO:0000259" key="1">
    <source>
        <dbReference type="Pfam" id="PF01738"/>
    </source>
</evidence>
<organism evidence="2 3">
    <name type="scientific">Candidatus Methylocalor cossyra</name>
    <dbReference type="NCBI Taxonomy" id="3108543"/>
    <lineage>
        <taxon>Bacteria</taxon>
        <taxon>Pseudomonadati</taxon>
        <taxon>Pseudomonadota</taxon>
        <taxon>Gammaproteobacteria</taxon>
        <taxon>Methylococcales</taxon>
        <taxon>Methylococcaceae</taxon>
        <taxon>Candidatus Methylocalor</taxon>
    </lineage>
</organism>
<dbReference type="PANTHER" id="PTHR22946:SF0">
    <property type="entry name" value="DIENELACTONE HYDROLASE DOMAIN-CONTAINING PROTEIN"/>
    <property type="match status" value="1"/>
</dbReference>
<dbReference type="RefSeq" id="WP_348759730.1">
    <property type="nucleotide sequence ID" value="NZ_OZ026884.1"/>
</dbReference>
<dbReference type="GO" id="GO:0016787">
    <property type="term" value="F:hydrolase activity"/>
    <property type="evidence" value="ECO:0007669"/>
    <property type="project" value="UniProtKB-KW"/>
</dbReference>
<protein>
    <submittedName>
        <fullName evidence="2">Dienelactone hydrolase</fullName>
    </submittedName>
</protein>
<keyword evidence="3" id="KW-1185">Reference proteome</keyword>
<dbReference type="Gene3D" id="3.40.50.1820">
    <property type="entry name" value="alpha/beta hydrolase"/>
    <property type="match status" value="1"/>
</dbReference>
<dbReference type="InterPro" id="IPR050261">
    <property type="entry name" value="FrsA_esterase"/>
</dbReference>
<gene>
    <name evidence="2" type="ORF">MECH1_V1_1455</name>
</gene>
<sequence>MAIQTRTVDYTHAGTLLEGFFAYDDRRVQPLPAVLIAHAWVGRDEFVCDKARRLAEWGYAALALDMYGKGVLGGSAEENARLMQPFLDDRRFLQSRMVAALDTLASLPEVDGRRIAAIGFCFGGLCVLDLARTGAQLRGVASFHGLFTPPGDGPQNKIKAKVLVLHGHDDPMAPPTEALALARELTEAGADWQIHLYGHTLHAFTNPRANDRAFGTVYDETADRRAWQSLRNFLAEVLN</sequence>
<dbReference type="Pfam" id="PF01738">
    <property type="entry name" value="DLH"/>
    <property type="match status" value="1"/>
</dbReference>
<dbReference type="InterPro" id="IPR029058">
    <property type="entry name" value="AB_hydrolase_fold"/>
</dbReference>
<evidence type="ECO:0000313" key="2">
    <source>
        <dbReference type="EMBL" id="CAL1240231.1"/>
    </source>
</evidence>